<gene>
    <name evidence="2" type="ORF">Vbra_21741</name>
</gene>
<dbReference type="Proteomes" id="UP000041254">
    <property type="component" value="Unassembled WGS sequence"/>
</dbReference>
<feature type="transmembrane region" description="Helical" evidence="1">
    <location>
        <begin position="311"/>
        <end position="335"/>
    </location>
</feature>
<feature type="transmembrane region" description="Helical" evidence="1">
    <location>
        <begin position="154"/>
        <end position="172"/>
    </location>
</feature>
<feature type="transmembrane region" description="Helical" evidence="1">
    <location>
        <begin position="72"/>
        <end position="96"/>
    </location>
</feature>
<evidence type="ECO:0000313" key="3">
    <source>
        <dbReference type="Proteomes" id="UP000041254"/>
    </source>
</evidence>
<feature type="transmembrane region" description="Helical" evidence="1">
    <location>
        <begin position="273"/>
        <end position="299"/>
    </location>
</feature>
<evidence type="ECO:0000256" key="1">
    <source>
        <dbReference type="SAM" id="Phobius"/>
    </source>
</evidence>
<feature type="transmembrane region" description="Helical" evidence="1">
    <location>
        <begin position="179"/>
        <end position="200"/>
    </location>
</feature>
<sequence length="406" mass="45002">MADDAAGHIGFHPPQHDGSSPAPIPNIHTTYHALKAGEARWAPRVVSGVLWWLSLGAVTSIVLLSLGLESYAALPVCVGFLPLLILSFVLVLRWLGLVLSRPESVRHAVEVSRVLLVTWKEVAGLQLYLMLVLPTLIMLLLRAFGILLTPAVGVLSPLVLLGVCHLIACACLKEPDVNPTVSACAGLYLVAQVCVLILRLDGHYTAPWTAVLVPTFLLFGVVFVLAVKSRLFLIVRLRLLQSQSARTPLLAPRRIQAIDESRMLSLAEEYHRVLLMCRMATTAIVAMPCLLMATLIASLTVDGLIRETPDLWAVDGVFVVVWLAVSWKVIAYWSFTCSPLIHSMWAQDKWICLHNDDVIDRWIRAEHRHRLVQQYLRPCVCLWTKCTEGSGTHPRATHTHPRPPMP</sequence>
<dbReference type="AlphaFoldDB" id="A0A0G4FWR8"/>
<evidence type="ECO:0000313" key="2">
    <source>
        <dbReference type="EMBL" id="CEM19586.1"/>
    </source>
</evidence>
<dbReference type="EMBL" id="CDMY01000516">
    <property type="protein sequence ID" value="CEM19586.1"/>
    <property type="molecule type" value="Genomic_DNA"/>
</dbReference>
<accession>A0A0G4FWR8</accession>
<dbReference type="VEuPathDB" id="CryptoDB:Vbra_21741"/>
<feature type="transmembrane region" description="Helical" evidence="1">
    <location>
        <begin position="45"/>
        <end position="66"/>
    </location>
</feature>
<keyword evidence="1" id="KW-0472">Membrane</keyword>
<name>A0A0G4FWR8_VITBC</name>
<organism evidence="2 3">
    <name type="scientific">Vitrella brassicaformis (strain CCMP3155)</name>
    <dbReference type="NCBI Taxonomy" id="1169540"/>
    <lineage>
        <taxon>Eukaryota</taxon>
        <taxon>Sar</taxon>
        <taxon>Alveolata</taxon>
        <taxon>Colpodellida</taxon>
        <taxon>Vitrellaceae</taxon>
        <taxon>Vitrella</taxon>
    </lineage>
</organism>
<keyword evidence="1" id="KW-1133">Transmembrane helix</keyword>
<dbReference type="InParanoid" id="A0A0G4FWR8"/>
<feature type="transmembrane region" description="Helical" evidence="1">
    <location>
        <begin position="206"/>
        <end position="227"/>
    </location>
</feature>
<reference evidence="2 3" key="1">
    <citation type="submission" date="2014-11" db="EMBL/GenBank/DDBJ databases">
        <authorList>
            <person name="Zhu J."/>
            <person name="Qi W."/>
            <person name="Song R."/>
        </authorList>
    </citation>
    <scope>NUCLEOTIDE SEQUENCE [LARGE SCALE GENOMIC DNA]</scope>
</reference>
<feature type="transmembrane region" description="Helical" evidence="1">
    <location>
        <begin position="127"/>
        <end position="148"/>
    </location>
</feature>
<proteinExistence type="predicted"/>
<protein>
    <submittedName>
        <fullName evidence="2">Uncharacterized protein</fullName>
    </submittedName>
</protein>
<keyword evidence="1" id="KW-0812">Transmembrane</keyword>
<keyword evidence="3" id="KW-1185">Reference proteome</keyword>